<dbReference type="Pfam" id="PF03550">
    <property type="entry name" value="LolB"/>
    <property type="match status" value="1"/>
</dbReference>
<evidence type="ECO:0000256" key="9">
    <source>
        <dbReference type="ARBA" id="ARBA00023139"/>
    </source>
</evidence>
<dbReference type="GO" id="GO:0015031">
    <property type="term" value="P:protein transport"/>
    <property type="evidence" value="ECO:0007669"/>
    <property type="project" value="UniProtKB-KW"/>
</dbReference>
<evidence type="ECO:0000256" key="13">
    <source>
        <dbReference type="HAMAP-Rule" id="MF_00233"/>
    </source>
</evidence>
<keyword evidence="8 13" id="KW-0472">Membrane</keyword>
<sequence>MRSTTLFLRIFSLACLLVLAGCTTTQPQRDQVNWQQERARLEQLTHWELSGKMAIITARQKGSARLNWQQNGDDYRLNLTSLIGTHILELSRSKGEITLTDNEGKVHQSQDAEALVYQLTGWNIPVTGLPEWIKGLPGEAEFELNRDASLASVRDGQWQIVYGDYRDQDSYRLPHLLTMTGQGSRLKLQINQWTLAP</sequence>
<gene>
    <name evidence="13 15" type="primary">lolB</name>
    <name evidence="15" type="ORF">E4184_06285</name>
</gene>
<keyword evidence="11 13" id="KW-0998">Cell outer membrane</keyword>
<keyword evidence="6 13" id="KW-0732">Signal</keyword>
<evidence type="ECO:0000256" key="4">
    <source>
        <dbReference type="ARBA" id="ARBA00016202"/>
    </source>
</evidence>
<keyword evidence="12 13" id="KW-0449">Lipoprotein</keyword>
<evidence type="ECO:0000256" key="11">
    <source>
        <dbReference type="ARBA" id="ARBA00023237"/>
    </source>
</evidence>
<dbReference type="PROSITE" id="PS51257">
    <property type="entry name" value="PROKAR_LIPOPROTEIN"/>
    <property type="match status" value="1"/>
</dbReference>
<dbReference type="CDD" id="cd16326">
    <property type="entry name" value="LolB"/>
    <property type="match status" value="1"/>
</dbReference>
<dbReference type="Proteomes" id="UP000501427">
    <property type="component" value="Chromosome"/>
</dbReference>
<evidence type="ECO:0000256" key="12">
    <source>
        <dbReference type="ARBA" id="ARBA00023288"/>
    </source>
</evidence>
<reference evidence="15 16" key="1">
    <citation type="submission" date="2019-03" db="EMBL/GenBank/DDBJ databases">
        <title>Novel transposon Tn6433 accelerates the dissemination of tet(E) in Aeromonas from aerobic biofilm under oxytetracycline stress.</title>
        <authorList>
            <person name="Shi Y."/>
            <person name="Tian Z."/>
            <person name="Zhang Y."/>
            <person name="Zhang H."/>
            <person name="Yang M."/>
        </authorList>
    </citation>
    <scope>NUCLEOTIDE SEQUENCE [LARGE SCALE GENOMIC DNA]</scope>
    <source>
        <strain evidence="15 16">T0.1-19</strain>
    </source>
</reference>
<comment type="similarity">
    <text evidence="2 13">Belongs to the LolB family.</text>
</comment>
<dbReference type="GO" id="GO:0044874">
    <property type="term" value="P:lipoprotein localization to outer membrane"/>
    <property type="evidence" value="ECO:0007669"/>
    <property type="project" value="UniProtKB-UniRule"/>
</dbReference>
<feature type="signal peptide" evidence="14">
    <location>
        <begin position="1"/>
        <end position="20"/>
    </location>
</feature>
<evidence type="ECO:0000256" key="10">
    <source>
        <dbReference type="ARBA" id="ARBA00023186"/>
    </source>
</evidence>
<protein>
    <recommendedName>
        <fullName evidence="4 13">Outer-membrane lipoprotein LolB</fullName>
    </recommendedName>
</protein>
<dbReference type="NCBIfam" id="TIGR00548">
    <property type="entry name" value="lolB"/>
    <property type="match status" value="1"/>
</dbReference>
<keyword evidence="7 13" id="KW-0653">Protein transport</keyword>
<evidence type="ECO:0000313" key="15">
    <source>
        <dbReference type="EMBL" id="QJT21079.1"/>
    </source>
</evidence>
<evidence type="ECO:0000256" key="6">
    <source>
        <dbReference type="ARBA" id="ARBA00022729"/>
    </source>
</evidence>
<keyword evidence="5 13" id="KW-0813">Transport</keyword>
<evidence type="ECO:0000256" key="3">
    <source>
        <dbReference type="ARBA" id="ARBA00011245"/>
    </source>
</evidence>
<proteinExistence type="inferred from homology"/>
<dbReference type="EMBL" id="CP038441">
    <property type="protein sequence ID" value="QJT21079.1"/>
    <property type="molecule type" value="Genomic_DNA"/>
</dbReference>
<keyword evidence="10 13" id="KW-0143">Chaperone</keyword>
<dbReference type="SUPFAM" id="SSF89392">
    <property type="entry name" value="Prokaryotic lipoproteins and lipoprotein localization factors"/>
    <property type="match status" value="1"/>
</dbReference>
<dbReference type="GO" id="GO:0009279">
    <property type="term" value="C:cell outer membrane"/>
    <property type="evidence" value="ECO:0007669"/>
    <property type="project" value="UniProtKB-SubCell"/>
</dbReference>
<accession>A0A6M4Y7U6</accession>
<dbReference type="AlphaFoldDB" id="A0A6M4Y7U6"/>
<name>A0A6M4Y7U6_AERME</name>
<evidence type="ECO:0000256" key="1">
    <source>
        <dbReference type="ARBA" id="ARBA00004459"/>
    </source>
</evidence>
<keyword evidence="9 13" id="KW-0564">Palmitate</keyword>
<dbReference type="InterPro" id="IPR004565">
    <property type="entry name" value="OM_lipoprot_LolB"/>
</dbReference>
<comment type="subunit">
    <text evidence="3 13">Monomer.</text>
</comment>
<dbReference type="Gene3D" id="2.50.20.10">
    <property type="entry name" value="Lipoprotein localisation LolA/LolB/LppX"/>
    <property type="match status" value="1"/>
</dbReference>
<evidence type="ECO:0000313" key="16">
    <source>
        <dbReference type="Proteomes" id="UP000501427"/>
    </source>
</evidence>
<evidence type="ECO:0000256" key="2">
    <source>
        <dbReference type="ARBA" id="ARBA00009696"/>
    </source>
</evidence>
<dbReference type="InterPro" id="IPR029046">
    <property type="entry name" value="LolA/LolB/LppX"/>
</dbReference>
<dbReference type="HAMAP" id="MF_00233">
    <property type="entry name" value="LolB"/>
    <property type="match status" value="1"/>
</dbReference>
<evidence type="ECO:0000256" key="5">
    <source>
        <dbReference type="ARBA" id="ARBA00022448"/>
    </source>
</evidence>
<feature type="chain" id="PRO_5027002891" description="Outer-membrane lipoprotein LolB" evidence="14">
    <location>
        <begin position="21"/>
        <end position="197"/>
    </location>
</feature>
<evidence type="ECO:0000256" key="7">
    <source>
        <dbReference type="ARBA" id="ARBA00022927"/>
    </source>
</evidence>
<comment type="function">
    <text evidence="13">Plays a critical role in the incorporation of lipoproteins in the outer membrane after they are released by the LolA protein.</text>
</comment>
<organism evidence="15 16">
    <name type="scientific">Aeromonas media</name>
    <dbReference type="NCBI Taxonomy" id="651"/>
    <lineage>
        <taxon>Bacteria</taxon>
        <taxon>Pseudomonadati</taxon>
        <taxon>Pseudomonadota</taxon>
        <taxon>Gammaproteobacteria</taxon>
        <taxon>Aeromonadales</taxon>
        <taxon>Aeromonadaceae</taxon>
        <taxon>Aeromonas</taxon>
    </lineage>
</organism>
<evidence type="ECO:0000256" key="8">
    <source>
        <dbReference type="ARBA" id="ARBA00023136"/>
    </source>
</evidence>
<comment type="subcellular location">
    <subcellularLocation>
        <location evidence="1 13">Cell outer membrane</location>
        <topology evidence="1 13">Lipid-anchor</topology>
    </subcellularLocation>
</comment>
<evidence type="ECO:0000256" key="14">
    <source>
        <dbReference type="SAM" id="SignalP"/>
    </source>
</evidence>